<dbReference type="AlphaFoldDB" id="A0A804QW10"/>
<evidence type="ECO:0000313" key="2">
    <source>
        <dbReference type="EnsemblPlants" id="Zm00001eb372040_P001"/>
    </source>
</evidence>
<accession>A0A804QW10</accession>
<sequence length="139" mass="14598">MEMRKKMGGARLGASCRKNRPGVVEQGRDTGAGAPSEQGQRGAKEAPTMEELEQGRTPATAIQYRGDGTPATNRKRGKQSQPNLGRGELDHQEQREGGHQGVSIGTAMDGEDAMGELGHGLCRDADLGKLAMGDPADGT</sequence>
<dbReference type="Proteomes" id="UP000007305">
    <property type="component" value="Chromosome 9"/>
</dbReference>
<reference evidence="3" key="1">
    <citation type="journal article" date="2009" name="Science">
        <title>The B73 maize genome: complexity, diversity, and dynamics.</title>
        <authorList>
            <person name="Schnable P.S."/>
            <person name="Ware D."/>
            <person name="Fulton R.S."/>
            <person name="Stein J.C."/>
            <person name="Wei F."/>
            <person name="Pasternak S."/>
            <person name="Liang C."/>
            <person name="Zhang J."/>
            <person name="Fulton L."/>
            <person name="Graves T.A."/>
            <person name="Minx P."/>
            <person name="Reily A.D."/>
            <person name="Courtney L."/>
            <person name="Kruchowski S.S."/>
            <person name="Tomlinson C."/>
            <person name="Strong C."/>
            <person name="Delehaunty K."/>
            <person name="Fronick C."/>
            <person name="Courtney B."/>
            <person name="Rock S.M."/>
            <person name="Belter E."/>
            <person name="Du F."/>
            <person name="Kim K."/>
            <person name="Abbott R.M."/>
            <person name="Cotton M."/>
            <person name="Levy A."/>
            <person name="Marchetto P."/>
            <person name="Ochoa K."/>
            <person name="Jackson S.M."/>
            <person name="Gillam B."/>
            <person name="Chen W."/>
            <person name="Yan L."/>
            <person name="Higginbotham J."/>
            <person name="Cardenas M."/>
            <person name="Waligorski J."/>
            <person name="Applebaum E."/>
            <person name="Phelps L."/>
            <person name="Falcone J."/>
            <person name="Kanchi K."/>
            <person name="Thane T."/>
            <person name="Scimone A."/>
            <person name="Thane N."/>
            <person name="Henke J."/>
            <person name="Wang T."/>
            <person name="Ruppert J."/>
            <person name="Shah N."/>
            <person name="Rotter K."/>
            <person name="Hodges J."/>
            <person name="Ingenthron E."/>
            <person name="Cordes M."/>
            <person name="Kohlberg S."/>
            <person name="Sgro J."/>
            <person name="Delgado B."/>
            <person name="Mead K."/>
            <person name="Chinwalla A."/>
            <person name="Leonard S."/>
            <person name="Crouse K."/>
            <person name="Collura K."/>
            <person name="Kudrna D."/>
            <person name="Currie J."/>
            <person name="He R."/>
            <person name="Angelova A."/>
            <person name="Rajasekar S."/>
            <person name="Mueller T."/>
            <person name="Lomeli R."/>
            <person name="Scara G."/>
            <person name="Ko A."/>
            <person name="Delaney K."/>
            <person name="Wissotski M."/>
            <person name="Lopez G."/>
            <person name="Campos D."/>
            <person name="Braidotti M."/>
            <person name="Ashley E."/>
            <person name="Golser W."/>
            <person name="Kim H."/>
            <person name="Lee S."/>
            <person name="Lin J."/>
            <person name="Dujmic Z."/>
            <person name="Kim W."/>
            <person name="Talag J."/>
            <person name="Zuccolo A."/>
            <person name="Fan C."/>
            <person name="Sebastian A."/>
            <person name="Kramer M."/>
            <person name="Spiegel L."/>
            <person name="Nascimento L."/>
            <person name="Zutavern T."/>
            <person name="Miller B."/>
            <person name="Ambroise C."/>
            <person name="Muller S."/>
            <person name="Spooner W."/>
            <person name="Narechania A."/>
            <person name="Ren L."/>
            <person name="Wei S."/>
            <person name="Kumari S."/>
            <person name="Faga B."/>
            <person name="Levy M.J."/>
            <person name="McMahan L."/>
            <person name="Van Buren P."/>
            <person name="Vaughn M.W."/>
            <person name="Ying K."/>
            <person name="Yeh C.-T."/>
            <person name="Emrich S.J."/>
            <person name="Jia Y."/>
            <person name="Kalyanaraman A."/>
            <person name="Hsia A.-P."/>
            <person name="Barbazuk W.B."/>
            <person name="Baucom R.S."/>
            <person name="Brutnell T.P."/>
            <person name="Carpita N.C."/>
            <person name="Chaparro C."/>
            <person name="Chia J.-M."/>
            <person name="Deragon J.-M."/>
            <person name="Estill J.C."/>
            <person name="Fu Y."/>
            <person name="Jeddeloh J.A."/>
            <person name="Han Y."/>
            <person name="Lee H."/>
            <person name="Li P."/>
            <person name="Lisch D.R."/>
            <person name="Liu S."/>
            <person name="Liu Z."/>
            <person name="Nagel D.H."/>
            <person name="McCann M.C."/>
            <person name="SanMiguel P."/>
            <person name="Myers A.M."/>
            <person name="Nettleton D."/>
            <person name="Nguyen J."/>
            <person name="Penning B.W."/>
            <person name="Ponnala L."/>
            <person name="Schneider K.L."/>
            <person name="Schwartz D.C."/>
            <person name="Sharma A."/>
            <person name="Soderlund C."/>
            <person name="Springer N.M."/>
            <person name="Sun Q."/>
            <person name="Wang H."/>
            <person name="Waterman M."/>
            <person name="Westerman R."/>
            <person name="Wolfgruber T.K."/>
            <person name="Yang L."/>
            <person name="Yu Y."/>
            <person name="Zhang L."/>
            <person name="Zhou S."/>
            <person name="Zhu Q."/>
            <person name="Bennetzen J.L."/>
            <person name="Dawe R.K."/>
            <person name="Jiang J."/>
            <person name="Jiang N."/>
            <person name="Presting G.G."/>
            <person name="Wessler S.R."/>
            <person name="Aluru S."/>
            <person name="Martienssen R.A."/>
            <person name="Clifton S.W."/>
            <person name="McCombie W.R."/>
            <person name="Wing R.A."/>
            <person name="Wilson R.K."/>
        </authorList>
    </citation>
    <scope>NUCLEOTIDE SEQUENCE [LARGE SCALE GENOMIC DNA]</scope>
    <source>
        <strain evidence="3">cv. B73</strain>
    </source>
</reference>
<proteinExistence type="predicted"/>
<feature type="region of interest" description="Disordered" evidence="1">
    <location>
        <begin position="1"/>
        <end position="139"/>
    </location>
</feature>
<evidence type="ECO:0000313" key="3">
    <source>
        <dbReference type="Proteomes" id="UP000007305"/>
    </source>
</evidence>
<reference evidence="2" key="2">
    <citation type="submission" date="2019-07" db="EMBL/GenBank/DDBJ databases">
        <authorList>
            <person name="Seetharam A."/>
            <person name="Woodhouse M."/>
            <person name="Cannon E."/>
        </authorList>
    </citation>
    <scope>NUCLEOTIDE SEQUENCE [LARGE SCALE GENOMIC DNA]</scope>
    <source>
        <strain evidence="2">cv. B73</strain>
    </source>
</reference>
<feature type="compositionally biased region" description="Basic and acidic residues" evidence="1">
    <location>
        <begin position="87"/>
        <end position="98"/>
    </location>
</feature>
<dbReference type="Gramene" id="Zm00001eb372040_T001">
    <property type="protein sequence ID" value="Zm00001eb372040_P001"/>
    <property type="gene ID" value="Zm00001eb372040"/>
</dbReference>
<dbReference type="EnsemblPlants" id="Zm00001eb372040_T001">
    <property type="protein sequence ID" value="Zm00001eb372040_P001"/>
    <property type="gene ID" value="Zm00001eb372040"/>
</dbReference>
<dbReference type="Gramene" id="Zm00001eb372030_T001">
    <property type="protein sequence ID" value="Zm00001eb372030_P001"/>
    <property type="gene ID" value="Zm00001eb372030"/>
</dbReference>
<protein>
    <submittedName>
        <fullName evidence="2">Uncharacterized protein</fullName>
    </submittedName>
</protein>
<organism evidence="2 3">
    <name type="scientific">Zea mays</name>
    <name type="common">Maize</name>
    <dbReference type="NCBI Taxonomy" id="4577"/>
    <lineage>
        <taxon>Eukaryota</taxon>
        <taxon>Viridiplantae</taxon>
        <taxon>Streptophyta</taxon>
        <taxon>Embryophyta</taxon>
        <taxon>Tracheophyta</taxon>
        <taxon>Spermatophyta</taxon>
        <taxon>Magnoliopsida</taxon>
        <taxon>Liliopsida</taxon>
        <taxon>Poales</taxon>
        <taxon>Poaceae</taxon>
        <taxon>PACMAD clade</taxon>
        <taxon>Panicoideae</taxon>
        <taxon>Andropogonodae</taxon>
        <taxon>Andropogoneae</taxon>
        <taxon>Tripsacinae</taxon>
        <taxon>Zea</taxon>
    </lineage>
</organism>
<evidence type="ECO:0000256" key="1">
    <source>
        <dbReference type="SAM" id="MobiDB-lite"/>
    </source>
</evidence>
<reference evidence="2" key="3">
    <citation type="submission" date="2021-05" db="UniProtKB">
        <authorList>
            <consortium name="EnsemblPlants"/>
        </authorList>
    </citation>
    <scope>IDENTIFICATION</scope>
    <source>
        <strain evidence="2">cv. B73</strain>
    </source>
</reference>
<name>A0A804QW10_MAIZE</name>
<keyword evidence="3" id="KW-1185">Reference proteome</keyword>
<dbReference type="EnsemblPlants" id="Zm00001eb372030_T001">
    <property type="protein sequence ID" value="Zm00001eb372030_P001"/>
    <property type="gene ID" value="Zm00001eb372030"/>
</dbReference>